<gene>
    <name evidence="1" type="ORF">VKT23_010675</name>
</gene>
<evidence type="ECO:0008006" key="3">
    <source>
        <dbReference type="Google" id="ProtNLM"/>
    </source>
</evidence>
<accession>A0ABR1JF32</accession>
<evidence type="ECO:0000313" key="2">
    <source>
        <dbReference type="Proteomes" id="UP001498398"/>
    </source>
</evidence>
<evidence type="ECO:0000313" key="1">
    <source>
        <dbReference type="EMBL" id="KAK7456427.1"/>
    </source>
</evidence>
<dbReference type="EMBL" id="JBANRG010000021">
    <property type="protein sequence ID" value="KAK7456427.1"/>
    <property type="molecule type" value="Genomic_DNA"/>
</dbReference>
<sequence length="214" mass="24560">MFDQDIIPVEIWHEIFSHACKDGVIFDDQYPQNLSPFTLGAVCSHWRRIILSSAEFWTRLIIYQSDYAKKYPLSGTKLCLERSQQKLLSIHLIIGEKVHPGIMHSLIQNANRWQKLDISIDFRPGYSGTSFSSEDCDLVRSLSTVRALPALESFRYDYIGYLPADLSMFDHAPKLRSLEINSDIHSPTTLTAKNLFTPKKGNIPIYGSFACWHY</sequence>
<comment type="caution">
    <text evidence="1">The sequence shown here is derived from an EMBL/GenBank/DDBJ whole genome shotgun (WGS) entry which is preliminary data.</text>
</comment>
<reference evidence="1 2" key="1">
    <citation type="submission" date="2024-01" db="EMBL/GenBank/DDBJ databases">
        <title>A draft genome for the cacao thread blight pathogen Marasmiellus scandens.</title>
        <authorList>
            <person name="Baruah I.K."/>
            <person name="Leung J."/>
            <person name="Bukari Y."/>
            <person name="Amoako-Attah I."/>
            <person name="Meinhardt L.W."/>
            <person name="Bailey B.A."/>
            <person name="Cohen S.P."/>
        </authorList>
    </citation>
    <scope>NUCLEOTIDE SEQUENCE [LARGE SCALE GENOMIC DNA]</scope>
    <source>
        <strain evidence="1 2">GH-19</strain>
    </source>
</reference>
<keyword evidence="2" id="KW-1185">Reference proteome</keyword>
<dbReference type="Proteomes" id="UP001498398">
    <property type="component" value="Unassembled WGS sequence"/>
</dbReference>
<dbReference type="Gene3D" id="1.20.1280.50">
    <property type="match status" value="1"/>
</dbReference>
<name>A0ABR1JF32_9AGAR</name>
<protein>
    <recommendedName>
        <fullName evidence="3">F-box domain-containing protein</fullName>
    </recommendedName>
</protein>
<organism evidence="1 2">
    <name type="scientific">Marasmiellus scandens</name>
    <dbReference type="NCBI Taxonomy" id="2682957"/>
    <lineage>
        <taxon>Eukaryota</taxon>
        <taxon>Fungi</taxon>
        <taxon>Dikarya</taxon>
        <taxon>Basidiomycota</taxon>
        <taxon>Agaricomycotina</taxon>
        <taxon>Agaricomycetes</taxon>
        <taxon>Agaricomycetidae</taxon>
        <taxon>Agaricales</taxon>
        <taxon>Marasmiineae</taxon>
        <taxon>Omphalotaceae</taxon>
        <taxon>Marasmiellus</taxon>
    </lineage>
</organism>
<proteinExistence type="predicted"/>